<dbReference type="Gene3D" id="2.60.40.2440">
    <property type="entry name" value="Carbohydrate binding type-21 domain"/>
    <property type="match status" value="1"/>
</dbReference>
<accession>A0ABN7ST69</accession>
<dbReference type="InterPro" id="IPR038175">
    <property type="entry name" value="CBM21_dom_sf"/>
</dbReference>
<evidence type="ECO:0000313" key="3">
    <source>
        <dbReference type="Proteomes" id="UP001158576"/>
    </source>
</evidence>
<dbReference type="InterPro" id="IPR005036">
    <property type="entry name" value="CBM21_dom"/>
</dbReference>
<proteinExistence type="predicted"/>
<reference evidence="2 3" key="1">
    <citation type="submission" date="2021-04" db="EMBL/GenBank/DDBJ databases">
        <authorList>
            <person name="Bliznina A."/>
        </authorList>
    </citation>
    <scope>NUCLEOTIDE SEQUENCE [LARGE SCALE GENOMIC DNA]</scope>
</reference>
<dbReference type="InterPro" id="IPR050782">
    <property type="entry name" value="PP1_regulatory_subunit_3"/>
</dbReference>
<dbReference type="PANTHER" id="PTHR12307:SF36">
    <property type="entry name" value="GLYCOGEN-BINDING SUBUNIT 76A"/>
    <property type="match status" value="1"/>
</dbReference>
<dbReference type="PROSITE" id="PS51159">
    <property type="entry name" value="CBM21"/>
    <property type="match status" value="1"/>
</dbReference>
<evidence type="ECO:0000259" key="1">
    <source>
        <dbReference type="PROSITE" id="PS51159"/>
    </source>
</evidence>
<feature type="domain" description="CBM21" evidence="1">
    <location>
        <begin position="178"/>
        <end position="286"/>
    </location>
</feature>
<dbReference type="PANTHER" id="PTHR12307">
    <property type="entry name" value="PROTEIN PHOSPHATASE 1 REGULATORY SUBUNIT"/>
    <property type="match status" value="1"/>
</dbReference>
<dbReference type="Proteomes" id="UP001158576">
    <property type="component" value="Chromosome 1"/>
</dbReference>
<name>A0ABN7ST69_OIKDI</name>
<sequence length="320" mass="36633">MPHSVGVGPKPIRNRRVRRISRSEKMPADVACFISHSPEWKALTASMFDLSPSLLDNKPQRHRHLPRTKSFAPSPSAKATQLYNTIQMALNTQQSKPKPIRKSKTTKERKVTFADDHGKPLCKEKIFTEKPDEPSLPRPSEKAVLERLRLAIPSETTPRPKTFEICFPQPMSDYLKFKRKVDEQNVSLENMVIRHRTILGTIKVKNIAFEKNVTVRISFDGWETFSDVEATYIRNAYEGEWTNTFKFTTSIPKNYDSTKTIEFCICYAANDTEFWDNNDGENYRLLCVNPELISPTGEGSPLPAFLPEKIPAPANDHVFY</sequence>
<dbReference type="Pfam" id="PF03370">
    <property type="entry name" value="CBM_21"/>
    <property type="match status" value="1"/>
</dbReference>
<evidence type="ECO:0000313" key="2">
    <source>
        <dbReference type="EMBL" id="CAG5103534.1"/>
    </source>
</evidence>
<keyword evidence="3" id="KW-1185">Reference proteome</keyword>
<protein>
    <submittedName>
        <fullName evidence="2">Oidioi.mRNA.OKI2018_I69.chr1.g815.t2.cds</fullName>
    </submittedName>
</protein>
<organism evidence="2 3">
    <name type="scientific">Oikopleura dioica</name>
    <name type="common">Tunicate</name>
    <dbReference type="NCBI Taxonomy" id="34765"/>
    <lineage>
        <taxon>Eukaryota</taxon>
        <taxon>Metazoa</taxon>
        <taxon>Chordata</taxon>
        <taxon>Tunicata</taxon>
        <taxon>Appendicularia</taxon>
        <taxon>Copelata</taxon>
        <taxon>Oikopleuridae</taxon>
        <taxon>Oikopleura</taxon>
    </lineage>
</organism>
<dbReference type="EMBL" id="OU015566">
    <property type="protein sequence ID" value="CAG5103534.1"/>
    <property type="molecule type" value="Genomic_DNA"/>
</dbReference>
<gene>
    <name evidence="2" type="ORF">OKIOD_LOCUS9580</name>
</gene>